<evidence type="ECO:0000313" key="9">
    <source>
        <dbReference type="EMBL" id="MXO53505.1"/>
    </source>
</evidence>
<accession>A0A844Y5Q2</accession>
<evidence type="ECO:0000256" key="8">
    <source>
        <dbReference type="SAM" id="Phobius"/>
    </source>
</evidence>
<dbReference type="OrthoDB" id="9797363at2"/>
<feature type="transmembrane region" description="Helical" evidence="8">
    <location>
        <begin position="81"/>
        <end position="99"/>
    </location>
</feature>
<organism evidence="9 10">
    <name type="scientific">Qipengyuania pelagi</name>
    <dbReference type="NCBI Taxonomy" id="994320"/>
    <lineage>
        <taxon>Bacteria</taxon>
        <taxon>Pseudomonadati</taxon>
        <taxon>Pseudomonadota</taxon>
        <taxon>Alphaproteobacteria</taxon>
        <taxon>Sphingomonadales</taxon>
        <taxon>Erythrobacteraceae</taxon>
        <taxon>Qipengyuania</taxon>
    </lineage>
</organism>
<dbReference type="AlphaFoldDB" id="A0A844Y5Q2"/>
<feature type="transmembrane region" description="Helical" evidence="8">
    <location>
        <begin position="130"/>
        <end position="151"/>
    </location>
</feature>
<evidence type="ECO:0000256" key="3">
    <source>
        <dbReference type="ARBA" id="ARBA00022670"/>
    </source>
</evidence>
<dbReference type="EC" id="3.4.22.-" evidence="9"/>
<keyword evidence="7 8" id="KW-0472">Membrane</keyword>
<feature type="transmembrane region" description="Helical" evidence="8">
    <location>
        <begin position="260"/>
        <end position="281"/>
    </location>
</feature>
<feature type="transmembrane region" description="Helical" evidence="8">
    <location>
        <begin position="313"/>
        <end position="336"/>
    </location>
</feature>
<evidence type="ECO:0000256" key="7">
    <source>
        <dbReference type="ARBA" id="ARBA00023136"/>
    </source>
</evidence>
<feature type="transmembrane region" description="Helical" evidence="8">
    <location>
        <begin position="195"/>
        <end position="213"/>
    </location>
</feature>
<dbReference type="InterPro" id="IPR017540">
    <property type="entry name" value="Exosortase-1"/>
</dbReference>
<dbReference type="Proteomes" id="UP000430272">
    <property type="component" value="Unassembled WGS sequence"/>
</dbReference>
<keyword evidence="6 8" id="KW-1133">Transmembrane helix</keyword>
<dbReference type="GO" id="GO:0008233">
    <property type="term" value="F:peptidase activity"/>
    <property type="evidence" value="ECO:0007669"/>
    <property type="project" value="UniProtKB-KW"/>
</dbReference>
<dbReference type="InterPro" id="IPR013426">
    <property type="entry name" value="EpsH-like"/>
</dbReference>
<dbReference type="NCBIfam" id="TIGR02602">
    <property type="entry name" value="8TM_EpsH"/>
    <property type="match status" value="1"/>
</dbReference>
<evidence type="ECO:0000313" key="10">
    <source>
        <dbReference type="Proteomes" id="UP000430272"/>
    </source>
</evidence>
<dbReference type="EMBL" id="WTYD01000001">
    <property type="protein sequence ID" value="MXO53505.1"/>
    <property type="molecule type" value="Genomic_DNA"/>
</dbReference>
<comment type="subcellular location">
    <subcellularLocation>
        <location evidence="1">Cell membrane</location>
        <topology evidence="1">Multi-pass membrane protein</topology>
    </subcellularLocation>
</comment>
<feature type="transmembrane region" description="Helical" evidence="8">
    <location>
        <begin position="220"/>
        <end position="240"/>
    </location>
</feature>
<comment type="caution">
    <text evidence="9">The sequence shown here is derived from an EMBL/GenBank/DDBJ whole genome shotgun (WGS) entry which is preliminary data.</text>
</comment>
<dbReference type="NCBIfam" id="TIGR03109">
    <property type="entry name" value="exosort_XrtA"/>
    <property type="match status" value="1"/>
</dbReference>
<evidence type="ECO:0000256" key="6">
    <source>
        <dbReference type="ARBA" id="ARBA00022989"/>
    </source>
</evidence>
<evidence type="ECO:0000256" key="5">
    <source>
        <dbReference type="ARBA" id="ARBA00022801"/>
    </source>
</evidence>
<evidence type="ECO:0000256" key="1">
    <source>
        <dbReference type="ARBA" id="ARBA00004651"/>
    </source>
</evidence>
<name>A0A844Y5Q2_9SPHN</name>
<evidence type="ECO:0000256" key="2">
    <source>
        <dbReference type="ARBA" id="ARBA00022475"/>
    </source>
</evidence>
<reference evidence="9 10" key="1">
    <citation type="submission" date="2019-12" db="EMBL/GenBank/DDBJ databases">
        <title>Genomic-based taxomic classification of the family Erythrobacteraceae.</title>
        <authorList>
            <person name="Xu L."/>
        </authorList>
    </citation>
    <scope>NUCLEOTIDE SEQUENCE [LARGE SCALE GENOMIC DNA]</scope>
    <source>
        <strain evidence="9 10">JCM 17468</strain>
    </source>
</reference>
<dbReference type="GO" id="GO:0006508">
    <property type="term" value="P:proteolysis"/>
    <property type="evidence" value="ECO:0007669"/>
    <property type="project" value="UniProtKB-KW"/>
</dbReference>
<sequence>MQRDLPLSSARSETLPSWKQALTGLALLCGAVLALTLREWGEMAWQWWNSDSYAHILLIPPIILWLIWAKQDALAEIEPRSWWPGLVPFGLALALWVIGRASGINLIAHAGAVAALASSVPVVLGPRAAALLALPLGFMVFLVPFGEEIVWPMQILTARLVIQLAHLSGIDAALDAIHITTPFGLFIVAEACSGVKFLIAMIALGVLAAFTAFSSWKRRILFLLACVIVPILANAVRAWGTIYIAQFIGAERAGGVDHLIYGWVFFAVVVAIVLGLAWRWFERTPDEAGWSLAELERSPLLARLEAFSAPLPIVLGAAIGLGMIAGAFAIGLSPAYG</sequence>
<dbReference type="RefSeq" id="WP_160660359.1">
    <property type="nucleotide sequence ID" value="NZ_BAABDV010000001.1"/>
</dbReference>
<keyword evidence="3" id="KW-0645">Protease</keyword>
<feature type="transmembrane region" description="Helical" evidence="8">
    <location>
        <begin position="172"/>
        <end position="189"/>
    </location>
</feature>
<evidence type="ECO:0000256" key="4">
    <source>
        <dbReference type="ARBA" id="ARBA00022692"/>
    </source>
</evidence>
<keyword evidence="4 8" id="KW-0812">Transmembrane</keyword>
<keyword evidence="5 9" id="KW-0378">Hydrolase</keyword>
<dbReference type="GO" id="GO:0005886">
    <property type="term" value="C:plasma membrane"/>
    <property type="evidence" value="ECO:0007669"/>
    <property type="project" value="UniProtKB-SubCell"/>
</dbReference>
<dbReference type="Pfam" id="PF09721">
    <property type="entry name" value="Exosortase_EpsH"/>
    <property type="match status" value="1"/>
</dbReference>
<proteinExistence type="predicted"/>
<feature type="transmembrane region" description="Helical" evidence="8">
    <location>
        <begin position="20"/>
        <end position="40"/>
    </location>
</feature>
<dbReference type="NCBIfam" id="TIGR04178">
    <property type="entry name" value="exo_archaeo"/>
    <property type="match status" value="1"/>
</dbReference>
<keyword evidence="10" id="KW-1185">Reference proteome</keyword>
<dbReference type="InterPro" id="IPR019127">
    <property type="entry name" value="Exosortase"/>
</dbReference>
<gene>
    <name evidence="9" type="primary">xrtA</name>
    <name evidence="9" type="ORF">GRI47_05710</name>
</gene>
<feature type="transmembrane region" description="Helical" evidence="8">
    <location>
        <begin position="52"/>
        <end position="69"/>
    </location>
</feature>
<dbReference type="InterPro" id="IPR026392">
    <property type="entry name" value="Exo/Archaeosortase_dom"/>
</dbReference>
<protein>
    <submittedName>
        <fullName evidence="9">Exosortase A</fullName>
        <ecNumber evidence="9">3.4.22.-</ecNumber>
    </submittedName>
</protein>
<keyword evidence="2" id="KW-1003">Cell membrane</keyword>